<comment type="caution">
    <text evidence="2">The sequence shown here is derived from an EMBL/GenBank/DDBJ whole genome shotgun (WGS) entry which is preliminary data.</text>
</comment>
<dbReference type="Proteomes" id="UP001600165">
    <property type="component" value="Unassembled WGS sequence"/>
</dbReference>
<organism evidence="2 3">
    <name type="scientific">Almyronema epifaneia S1</name>
    <dbReference type="NCBI Taxonomy" id="2991925"/>
    <lineage>
        <taxon>Bacteria</taxon>
        <taxon>Bacillati</taxon>
        <taxon>Cyanobacteriota</taxon>
        <taxon>Cyanophyceae</taxon>
        <taxon>Nodosilineales</taxon>
        <taxon>Nodosilineaceae</taxon>
        <taxon>Almyronema</taxon>
        <taxon>Almyronema epifaneia</taxon>
    </lineage>
</organism>
<dbReference type="RefSeq" id="WP_377968039.1">
    <property type="nucleotide sequence ID" value="NZ_JBHZOL010000109.1"/>
</dbReference>
<protein>
    <submittedName>
        <fullName evidence="2">Uncharacterized protein</fullName>
    </submittedName>
</protein>
<evidence type="ECO:0000313" key="2">
    <source>
        <dbReference type="EMBL" id="MFE4108408.1"/>
    </source>
</evidence>
<dbReference type="EMBL" id="JBHZOL010000109">
    <property type="protein sequence ID" value="MFE4108408.1"/>
    <property type="molecule type" value="Genomic_DNA"/>
</dbReference>
<evidence type="ECO:0000313" key="3">
    <source>
        <dbReference type="Proteomes" id="UP001600165"/>
    </source>
</evidence>
<keyword evidence="3" id="KW-1185">Reference proteome</keyword>
<feature type="region of interest" description="Disordered" evidence="1">
    <location>
        <begin position="45"/>
        <end position="70"/>
    </location>
</feature>
<accession>A0ABW6IJL5</accession>
<evidence type="ECO:0000256" key="1">
    <source>
        <dbReference type="SAM" id="MobiDB-lite"/>
    </source>
</evidence>
<proteinExistence type="predicted"/>
<sequence length="95" mass="10578">MAKRGWLNDRDLPGDSDKRLYFALNLKEGLTPAGVIEDWGDYNNDYPDKAHDDANAISKNRHSSGFGVSSPEEVQRYYDSGNSADIDIKILGDSQ</sequence>
<gene>
    <name evidence="2" type="ORF">ACFVKH_19175</name>
</gene>
<reference evidence="2 3" key="1">
    <citation type="submission" date="2024-10" db="EMBL/GenBank/DDBJ databases">
        <authorList>
            <person name="Ratan Roy A."/>
            <person name="Morales Sandoval P.H."/>
            <person name="De Los Santos Villalobos S."/>
            <person name="Chakraborty S."/>
            <person name="Mukherjee J."/>
        </authorList>
    </citation>
    <scope>NUCLEOTIDE SEQUENCE [LARGE SCALE GENOMIC DNA]</scope>
    <source>
        <strain evidence="2 3">S1</strain>
    </source>
</reference>
<name>A0ABW6IJL5_9CYAN</name>